<keyword evidence="1" id="KW-1133">Transmembrane helix</keyword>
<keyword evidence="1" id="KW-0812">Transmembrane</keyword>
<organism evidence="2 3">
    <name type="scientific">Lactiplantibacillus pentosus</name>
    <name type="common">Lactobacillus pentosus</name>
    <dbReference type="NCBI Taxonomy" id="1589"/>
    <lineage>
        <taxon>Bacteria</taxon>
        <taxon>Bacillati</taxon>
        <taxon>Bacillota</taxon>
        <taxon>Bacilli</taxon>
        <taxon>Lactobacillales</taxon>
        <taxon>Lactobacillaceae</taxon>
        <taxon>Lactiplantibacillus</taxon>
    </lineage>
</organism>
<accession>A0AB37RMM5</accession>
<dbReference type="EMBL" id="RDCL01000010">
    <property type="protein sequence ID" value="RMW57306.1"/>
    <property type="molecule type" value="Genomic_DNA"/>
</dbReference>
<protein>
    <submittedName>
        <fullName evidence="2">Uncharacterized protein</fullName>
    </submittedName>
</protein>
<evidence type="ECO:0000256" key="1">
    <source>
        <dbReference type="SAM" id="Phobius"/>
    </source>
</evidence>
<evidence type="ECO:0000313" key="3">
    <source>
        <dbReference type="Proteomes" id="UP000281061"/>
    </source>
</evidence>
<feature type="transmembrane region" description="Helical" evidence="1">
    <location>
        <begin position="56"/>
        <end position="79"/>
    </location>
</feature>
<sequence length="100" mass="11112">MDKLNQYEAATLGKFIGNLLKLAHWLFITLVASGLLWLASLVPLLSGPVISILLELALWACVFIASFILVGSILAYYYVLGCERNNLDRFIKRAKKKAGK</sequence>
<reference evidence="2 3" key="1">
    <citation type="submission" date="2018-10" db="EMBL/GenBank/DDBJ databases">
        <title>Genome sequences of five Lactobacillus pentosus strains isolated from brines of traditionally fermented spanish-style green table olives and differences between them.</title>
        <authorList>
            <person name="Jimenez Diaz R."/>
        </authorList>
    </citation>
    <scope>NUCLEOTIDE SEQUENCE [LARGE SCALE GENOMIC DNA]</scope>
    <source>
        <strain evidence="2 3">IG8</strain>
    </source>
</reference>
<dbReference type="AlphaFoldDB" id="A0AB37RMM5"/>
<proteinExistence type="predicted"/>
<dbReference type="Proteomes" id="UP000281061">
    <property type="component" value="Unassembled WGS sequence"/>
</dbReference>
<name>A0AB37RMM5_LACPE</name>
<dbReference type="RefSeq" id="WP_122210850.1">
    <property type="nucleotide sequence ID" value="NZ_RDCH01000005.1"/>
</dbReference>
<evidence type="ECO:0000313" key="2">
    <source>
        <dbReference type="EMBL" id="RMW57306.1"/>
    </source>
</evidence>
<gene>
    <name evidence="2" type="ORF">D6U17_00800</name>
</gene>
<feature type="transmembrane region" description="Helical" evidence="1">
    <location>
        <begin position="22"/>
        <end position="44"/>
    </location>
</feature>
<comment type="caution">
    <text evidence="2">The sequence shown here is derived from an EMBL/GenBank/DDBJ whole genome shotgun (WGS) entry which is preliminary data.</text>
</comment>
<keyword evidence="1" id="KW-0472">Membrane</keyword>